<keyword evidence="2" id="KW-1185">Reference proteome</keyword>
<sequence length="85" mass="9342">MASDGTTIGIWIGADDDVLREFDETLGCGPDHAGSRSEAVKEAMRLAIAVEETVEGFPYDIDGAPLRHQVQQALIEQDRREARDE</sequence>
<name>M0LXT8_9EURY</name>
<dbReference type="Proteomes" id="UP000011566">
    <property type="component" value="Unassembled WGS sequence"/>
</dbReference>
<accession>M0LXT8</accession>
<gene>
    <name evidence="1" type="ORF">C447_11095</name>
</gene>
<evidence type="ECO:0000313" key="2">
    <source>
        <dbReference type="Proteomes" id="UP000011566"/>
    </source>
</evidence>
<protein>
    <submittedName>
        <fullName evidence="1">Uncharacterized protein</fullName>
    </submittedName>
</protein>
<proteinExistence type="predicted"/>
<comment type="caution">
    <text evidence="1">The sequence shown here is derived from an EMBL/GenBank/DDBJ whole genome shotgun (WGS) entry which is preliminary data.</text>
</comment>
<dbReference type="OrthoDB" id="210321at2157"/>
<evidence type="ECO:0000313" key="1">
    <source>
        <dbReference type="EMBL" id="EMA37978.1"/>
    </source>
</evidence>
<reference evidence="1 2" key="1">
    <citation type="journal article" date="2014" name="PLoS Genet.">
        <title>Phylogenetically driven sequencing of extremely halophilic archaea reveals strategies for static and dynamic osmo-response.</title>
        <authorList>
            <person name="Becker E.A."/>
            <person name="Seitzer P.M."/>
            <person name="Tritt A."/>
            <person name="Larsen D."/>
            <person name="Krusor M."/>
            <person name="Yao A.I."/>
            <person name="Wu D."/>
            <person name="Madern D."/>
            <person name="Eisen J.A."/>
            <person name="Darling A.E."/>
            <person name="Facciotti M.T."/>
        </authorList>
    </citation>
    <scope>NUCLEOTIDE SEQUENCE [LARGE SCALE GENOMIC DNA]</scope>
    <source>
        <strain evidence="1 2">100A6</strain>
    </source>
</reference>
<dbReference type="PATRIC" id="fig|1132509.6.peg.2504"/>
<dbReference type="RefSeq" id="WP_007693856.1">
    <property type="nucleotide sequence ID" value="NZ_AJRK01000427.1"/>
</dbReference>
<dbReference type="AlphaFoldDB" id="M0LXT8"/>
<organism evidence="1 2">
    <name type="scientific">Halococcus hamelinensis 100A6</name>
    <dbReference type="NCBI Taxonomy" id="1132509"/>
    <lineage>
        <taxon>Archaea</taxon>
        <taxon>Methanobacteriati</taxon>
        <taxon>Methanobacteriota</taxon>
        <taxon>Stenosarchaea group</taxon>
        <taxon>Halobacteria</taxon>
        <taxon>Halobacteriales</taxon>
        <taxon>Halococcaceae</taxon>
        <taxon>Halococcus</taxon>
    </lineage>
</organism>
<dbReference type="EMBL" id="AOMB01000032">
    <property type="protein sequence ID" value="EMA37978.1"/>
    <property type="molecule type" value="Genomic_DNA"/>
</dbReference>